<protein>
    <recommendedName>
        <fullName evidence="10">DoxX family protein</fullName>
    </recommendedName>
</protein>
<dbReference type="InterPro" id="IPR032808">
    <property type="entry name" value="DoxX"/>
</dbReference>
<comment type="subcellular location">
    <subcellularLocation>
        <location evidence="1">Cell membrane</location>
        <topology evidence="1">Multi-pass membrane protein</topology>
    </subcellularLocation>
</comment>
<accession>A0A2T8F7F1</accession>
<name>A0A2T8F7F1_9ACTN</name>
<dbReference type="EMBL" id="QDGZ01000007">
    <property type="protein sequence ID" value="PVG81642.1"/>
    <property type="molecule type" value="Genomic_DNA"/>
</dbReference>
<comment type="caution">
    <text evidence="8">The sequence shown here is derived from an EMBL/GenBank/DDBJ whole genome shotgun (WGS) entry which is preliminary data.</text>
</comment>
<keyword evidence="6 7" id="KW-0472">Membrane</keyword>
<dbReference type="Pfam" id="PF07681">
    <property type="entry name" value="DoxX"/>
    <property type="match status" value="1"/>
</dbReference>
<organism evidence="8 9">
    <name type="scientific">Nocardioides gansuensis</name>
    <dbReference type="NCBI Taxonomy" id="2138300"/>
    <lineage>
        <taxon>Bacteria</taxon>
        <taxon>Bacillati</taxon>
        <taxon>Actinomycetota</taxon>
        <taxon>Actinomycetes</taxon>
        <taxon>Propionibacteriales</taxon>
        <taxon>Nocardioidaceae</taxon>
        <taxon>Nocardioides</taxon>
    </lineage>
</organism>
<feature type="transmembrane region" description="Helical" evidence="7">
    <location>
        <begin position="72"/>
        <end position="97"/>
    </location>
</feature>
<reference evidence="8 9" key="1">
    <citation type="submission" date="2018-04" db="EMBL/GenBank/DDBJ databases">
        <title>Genome of Nocardioides gansuensis WSJ-1.</title>
        <authorList>
            <person name="Wu S."/>
            <person name="Wang G."/>
        </authorList>
    </citation>
    <scope>NUCLEOTIDE SEQUENCE [LARGE SCALE GENOMIC DNA]</scope>
    <source>
        <strain evidence="8 9">WSJ-1</strain>
    </source>
</reference>
<evidence type="ECO:0000313" key="9">
    <source>
        <dbReference type="Proteomes" id="UP000246018"/>
    </source>
</evidence>
<keyword evidence="4 7" id="KW-0812">Transmembrane</keyword>
<evidence type="ECO:0000313" key="8">
    <source>
        <dbReference type="EMBL" id="PVG81642.1"/>
    </source>
</evidence>
<dbReference type="PANTHER" id="PTHR33452:SF1">
    <property type="entry name" value="INNER MEMBRANE PROTEIN YPHA-RELATED"/>
    <property type="match status" value="1"/>
</dbReference>
<dbReference type="PANTHER" id="PTHR33452">
    <property type="entry name" value="OXIDOREDUCTASE CATD-RELATED"/>
    <property type="match status" value="1"/>
</dbReference>
<dbReference type="GO" id="GO:0005886">
    <property type="term" value="C:plasma membrane"/>
    <property type="evidence" value="ECO:0007669"/>
    <property type="project" value="UniProtKB-SubCell"/>
</dbReference>
<dbReference type="RefSeq" id="WP_116573407.1">
    <property type="nucleotide sequence ID" value="NZ_QDGZ01000007.1"/>
</dbReference>
<comment type="similarity">
    <text evidence="2">Belongs to the DoxX family.</text>
</comment>
<feature type="transmembrane region" description="Helical" evidence="7">
    <location>
        <begin position="109"/>
        <end position="133"/>
    </location>
</feature>
<evidence type="ECO:0000256" key="6">
    <source>
        <dbReference type="ARBA" id="ARBA00023136"/>
    </source>
</evidence>
<keyword evidence="3" id="KW-1003">Cell membrane</keyword>
<proteinExistence type="inferred from homology"/>
<evidence type="ECO:0000256" key="5">
    <source>
        <dbReference type="ARBA" id="ARBA00022989"/>
    </source>
</evidence>
<gene>
    <name evidence="8" type="ORF">DDE18_16730</name>
</gene>
<evidence type="ECO:0000256" key="7">
    <source>
        <dbReference type="SAM" id="Phobius"/>
    </source>
</evidence>
<evidence type="ECO:0000256" key="1">
    <source>
        <dbReference type="ARBA" id="ARBA00004651"/>
    </source>
</evidence>
<keyword evidence="5 7" id="KW-1133">Transmembrane helix</keyword>
<evidence type="ECO:0000256" key="2">
    <source>
        <dbReference type="ARBA" id="ARBA00006679"/>
    </source>
</evidence>
<dbReference type="Proteomes" id="UP000246018">
    <property type="component" value="Unassembled WGS sequence"/>
</dbReference>
<sequence length="142" mass="14426">MLLGKRIPAPVQDTVLLLARLVVGVVFAAHGWQKFSEFGLAGTGESFAAMGVPAAGAAAAFAATVELGGGILLILGLLTPVAAVLLALNMLGAWWFVHRSSGIFVAEGGWELVAVLAAAVLVIGAVGAGRLSVDRVLARQRA</sequence>
<keyword evidence="9" id="KW-1185">Reference proteome</keyword>
<feature type="transmembrane region" description="Helical" evidence="7">
    <location>
        <begin position="47"/>
        <end position="65"/>
    </location>
</feature>
<evidence type="ECO:0000256" key="3">
    <source>
        <dbReference type="ARBA" id="ARBA00022475"/>
    </source>
</evidence>
<dbReference type="InterPro" id="IPR051907">
    <property type="entry name" value="DoxX-like_oxidoreductase"/>
</dbReference>
<evidence type="ECO:0000256" key="4">
    <source>
        <dbReference type="ARBA" id="ARBA00022692"/>
    </source>
</evidence>
<dbReference type="AlphaFoldDB" id="A0A2T8F7F1"/>
<evidence type="ECO:0008006" key="10">
    <source>
        <dbReference type="Google" id="ProtNLM"/>
    </source>
</evidence>